<evidence type="ECO:0000256" key="6">
    <source>
        <dbReference type="RuleBase" id="RU000477"/>
    </source>
</evidence>
<evidence type="ECO:0000256" key="7">
    <source>
        <dbReference type="SAM" id="Phobius"/>
    </source>
</evidence>
<keyword evidence="3 6" id="KW-0812">Transmembrane</keyword>
<dbReference type="InterPro" id="IPR000425">
    <property type="entry name" value="MIP"/>
</dbReference>
<evidence type="ECO:0000256" key="5">
    <source>
        <dbReference type="ARBA" id="ARBA00023136"/>
    </source>
</evidence>
<organism evidence="8 9">
    <name type="scientific">Anatilimnocola aggregata</name>
    <dbReference type="NCBI Taxonomy" id="2528021"/>
    <lineage>
        <taxon>Bacteria</taxon>
        <taxon>Pseudomonadati</taxon>
        <taxon>Planctomycetota</taxon>
        <taxon>Planctomycetia</taxon>
        <taxon>Pirellulales</taxon>
        <taxon>Pirellulaceae</taxon>
        <taxon>Anatilimnocola</taxon>
    </lineage>
</organism>
<comment type="similarity">
    <text evidence="6">Belongs to the MIP/aquaporin (TC 1.A.8) family.</text>
</comment>
<keyword evidence="5 7" id="KW-0472">Membrane</keyword>
<dbReference type="Gene3D" id="1.20.1080.10">
    <property type="entry name" value="Glycerol uptake facilitator protein"/>
    <property type="match status" value="1"/>
</dbReference>
<comment type="subcellular location">
    <subcellularLocation>
        <location evidence="1">Membrane</location>
        <topology evidence="1">Multi-pass membrane protein</topology>
    </subcellularLocation>
</comment>
<dbReference type="KEGG" id="aagg:ETAA8_10170"/>
<feature type="transmembrane region" description="Helical" evidence="7">
    <location>
        <begin position="21"/>
        <end position="45"/>
    </location>
</feature>
<keyword evidence="2 6" id="KW-0813">Transport</keyword>
<dbReference type="PANTHER" id="PTHR45724:SF13">
    <property type="entry name" value="AQUAPORIN NIP1-1-RELATED"/>
    <property type="match status" value="1"/>
</dbReference>
<dbReference type="SUPFAM" id="SSF81338">
    <property type="entry name" value="Aquaporin-like"/>
    <property type="match status" value="1"/>
</dbReference>
<protein>
    <submittedName>
        <fullName evidence="8">Aquaporin Z</fullName>
    </submittedName>
</protein>
<dbReference type="AlphaFoldDB" id="A0A517Y6V3"/>
<dbReference type="InterPro" id="IPR034294">
    <property type="entry name" value="Aquaporin_transptr"/>
</dbReference>
<dbReference type="GO" id="GO:0015267">
    <property type="term" value="F:channel activity"/>
    <property type="evidence" value="ECO:0007669"/>
    <property type="project" value="InterPro"/>
</dbReference>
<name>A0A517Y6V3_9BACT</name>
<feature type="transmembrane region" description="Helical" evidence="7">
    <location>
        <begin position="96"/>
        <end position="118"/>
    </location>
</feature>
<proteinExistence type="inferred from homology"/>
<accession>A0A517Y6V3</accession>
<reference evidence="8 9" key="1">
    <citation type="submission" date="2019-02" db="EMBL/GenBank/DDBJ databases">
        <title>Deep-cultivation of Planctomycetes and their phenomic and genomic characterization uncovers novel biology.</title>
        <authorList>
            <person name="Wiegand S."/>
            <person name="Jogler M."/>
            <person name="Boedeker C."/>
            <person name="Pinto D."/>
            <person name="Vollmers J."/>
            <person name="Rivas-Marin E."/>
            <person name="Kohn T."/>
            <person name="Peeters S.H."/>
            <person name="Heuer A."/>
            <person name="Rast P."/>
            <person name="Oberbeckmann S."/>
            <person name="Bunk B."/>
            <person name="Jeske O."/>
            <person name="Meyerdierks A."/>
            <person name="Storesund J.E."/>
            <person name="Kallscheuer N."/>
            <person name="Luecker S."/>
            <person name="Lage O.M."/>
            <person name="Pohl T."/>
            <person name="Merkel B.J."/>
            <person name="Hornburger P."/>
            <person name="Mueller R.-W."/>
            <person name="Bruemmer F."/>
            <person name="Labrenz M."/>
            <person name="Spormann A.M."/>
            <person name="Op den Camp H."/>
            <person name="Overmann J."/>
            <person name="Amann R."/>
            <person name="Jetten M.S.M."/>
            <person name="Mascher T."/>
            <person name="Medema M.H."/>
            <person name="Devos D.P."/>
            <person name="Kaster A.-K."/>
            <person name="Ovreas L."/>
            <person name="Rohde M."/>
            <person name="Galperin M.Y."/>
            <person name="Jogler C."/>
        </authorList>
    </citation>
    <scope>NUCLEOTIDE SEQUENCE [LARGE SCALE GENOMIC DNA]</scope>
    <source>
        <strain evidence="8 9">ETA_A8</strain>
    </source>
</reference>
<dbReference type="InterPro" id="IPR023271">
    <property type="entry name" value="Aquaporin-like"/>
</dbReference>
<dbReference type="Proteomes" id="UP000315017">
    <property type="component" value="Chromosome"/>
</dbReference>
<evidence type="ECO:0000313" key="9">
    <source>
        <dbReference type="Proteomes" id="UP000315017"/>
    </source>
</evidence>
<evidence type="ECO:0000256" key="2">
    <source>
        <dbReference type="ARBA" id="ARBA00022448"/>
    </source>
</evidence>
<keyword evidence="9" id="KW-1185">Reference proteome</keyword>
<evidence type="ECO:0000256" key="4">
    <source>
        <dbReference type="ARBA" id="ARBA00022989"/>
    </source>
</evidence>
<dbReference type="GO" id="GO:0016020">
    <property type="term" value="C:membrane"/>
    <property type="evidence" value="ECO:0007669"/>
    <property type="project" value="UniProtKB-SubCell"/>
</dbReference>
<feature type="transmembrane region" description="Helical" evidence="7">
    <location>
        <begin position="210"/>
        <end position="228"/>
    </location>
</feature>
<evidence type="ECO:0000313" key="8">
    <source>
        <dbReference type="EMBL" id="QDU25945.1"/>
    </source>
</evidence>
<dbReference type="PRINTS" id="PR00783">
    <property type="entry name" value="MINTRINSICP"/>
</dbReference>
<evidence type="ECO:0000256" key="3">
    <source>
        <dbReference type="ARBA" id="ARBA00022692"/>
    </source>
</evidence>
<feature type="transmembrane region" description="Helical" evidence="7">
    <location>
        <begin position="57"/>
        <end position="75"/>
    </location>
</feature>
<sequence length="243" mass="24809">MREPLLVARGRWHNACMTSVSIWRLCLAEAIGTFVLVFAGTGAIVVNDVSAGSITHVGIALTFGLVVMAMIYALGDISGCHINPAATLAFWAARRFPGKLVAPFMASQIVGALLASLLLRTLFEHPTLGATLPAGSAWQSFVLEVVITTVLMFVALSVSTGAKEKGIMAGAAIGAVVALGAMVAGPICGASMNPARSLAPAIVSGNLADLWIYIAAPLVGSLLAVGGCRGVRANCCQGGTCES</sequence>
<dbReference type="PANTHER" id="PTHR45724">
    <property type="entry name" value="AQUAPORIN NIP2-1"/>
    <property type="match status" value="1"/>
</dbReference>
<feature type="transmembrane region" description="Helical" evidence="7">
    <location>
        <begin position="138"/>
        <end position="158"/>
    </location>
</feature>
<evidence type="ECO:0000256" key="1">
    <source>
        <dbReference type="ARBA" id="ARBA00004141"/>
    </source>
</evidence>
<gene>
    <name evidence="8" type="primary">aqpZ_1</name>
    <name evidence="8" type="ORF">ETAA8_10170</name>
</gene>
<dbReference type="Pfam" id="PF00230">
    <property type="entry name" value="MIP"/>
    <property type="match status" value="1"/>
</dbReference>
<feature type="transmembrane region" description="Helical" evidence="7">
    <location>
        <begin position="170"/>
        <end position="190"/>
    </location>
</feature>
<keyword evidence="4 7" id="KW-1133">Transmembrane helix</keyword>
<dbReference type="EMBL" id="CP036274">
    <property type="protein sequence ID" value="QDU25945.1"/>
    <property type="molecule type" value="Genomic_DNA"/>
</dbReference>